<protein>
    <submittedName>
        <fullName evidence="1">Isovaleryl-CoA dehydrogenase</fullName>
    </submittedName>
</protein>
<keyword evidence="2" id="KW-1185">Reference proteome</keyword>
<evidence type="ECO:0000313" key="2">
    <source>
        <dbReference type="Proteomes" id="UP000292160"/>
    </source>
</evidence>
<name>A0A481W7E7_9CAUD</name>
<dbReference type="EMBL" id="MK554696">
    <property type="protein sequence ID" value="QBJ04162.1"/>
    <property type="molecule type" value="Genomic_DNA"/>
</dbReference>
<proteinExistence type="predicted"/>
<sequence>MSFNENLVKNYKARQKSIKELKEGYKAILGVAFELNKQGIIGAYTSGKAKFDVGLTEEQKKIAIELDDTLWDYKDETFRELLEEKDIAVIVDWFNIRAWSEEGELGYISIIFSEDSKKEQDKKFKKD</sequence>
<reference evidence="1 2" key="1">
    <citation type="submission" date="2019-02" db="EMBL/GenBank/DDBJ databases">
        <title>Genomic, morphological and functional characterisation of novel bacteriophage Fnu1 capable of disrupt Fusobacterium nucleatum biofilm.</title>
        <authorList>
            <person name="Kabwe M."/>
            <person name="Brown T.L."/>
            <person name="Dashper S."/>
            <person name="Speirs L."/>
            <person name="Ku H."/>
            <person name="Petrovski S."/>
            <person name="Chan H.T."/>
            <person name="Lock P."/>
            <person name="Tucci J."/>
        </authorList>
    </citation>
    <scope>NUCLEOTIDE SEQUENCE [LARGE SCALE GENOMIC DNA]</scope>
</reference>
<dbReference type="Proteomes" id="UP000292160">
    <property type="component" value="Segment"/>
</dbReference>
<dbReference type="KEGG" id="vg:65071923"/>
<organism evidence="1 2">
    <name type="scientific">Fusobacterium phage Fnu1</name>
    <dbReference type="NCBI Taxonomy" id="2530024"/>
    <lineage>
        <taxon>Viruses</taxon>
        <taxon>Duplodnaviria</taxon>
        <taxon>Heunggongvirae</taxon>
        <taxon>Uroviricota</taxon>
        <taxon>Caudoviricetes</taxon>
        <taxon>Latrobevirus</taxon>
        <taxon>Latrobevirus FNU1</taxon>
    </lineage>
</organism>
<evidence type="ECO:0000313" key="1">
    <source>
        <dbReference type="EMBL" id="QBJ04162.1"/>
    </source>
</evidence>
<dbReference type="GeneID" id="65071923"/>
<accession>A0A481W7E7</accession>
<dbReference type="RefSeq" id="YP_010082915.1">
    <property type="nucleotide sequence ID" value="NC_055035.1"/>
</dbReference>